<accession>A0ABN9AEC2</accession>
<keyword evidence="2" id="KW-1185">Reference proteome</keyword>
<dbReference type="EMBL" id="CATNWA010000169">
    <property type="protein sequence ID" value="CAI9533983.1"/>
    <property type="molecule type" value="Genomic_DNA"/>
</dbReference>
<evidence type="ECO:0000313" key="1">
    <source>
        <dbReference type="EMBL" id="CAI9533983.1"/>
    </source>
</evidence>
<proteinExistence type="predicted"/>
<comment type="caution">
    <text evidence="1">The sequence shown here is derived from an EMBL/GenBank/DDBJ whole genome shotgun (WGS) entry which is preliminary data.</text>
</comment>
<reference evidence="1" key="1">
    <citation type="submission" date="2023-05" db="EMBL/GenBank/DDBJ databases">
        <authorList>
            <person name="Stuckert A."/>
        </authorList>
    </citation>
    <scope>NUCLEOTIDE SEQUENCE</scope>
</reference>
<protein>
    <submittedName>
        <fullName evidence="1">Uncharacterized protein</fullName>
    </submittedName>
</protein>
<organism evidence="1 2">
    <name type="scientific">Staurois parvus</name>
    <dbReference type="NCBI Taxonomy" id="386267"/>
    <lineage>
        <taxon>Eukaryota</taxon>
        <taxon>Metazoa</taxon>
        <taxon>Chordata</taxon>
        <taxon>Craniata</taxon>
        <taxon>Vertebrata</taxon>
        <taxon>Euteleostomi</taxon>
        <taxon>Amphibia</taxon>
        <taxon>Batrachia</taxon>
        <taxon>Anura</taxon>
        <taxon>Neobatrachia</taxon>
        <taxon>Ranoidea</taxon>
        <taxon>Ranidae</taxon>
        <taxon>Staurois</taxon>
    </lineage>
</organism>
<sequence length="104" mass="11320">MSSSETPQPLLAQLQCLAQRVDVQQAYQERIMQCLQELSSQLNQLQVVSTSSPSVSAPAPVHAASTPAVLPVEHSHSKHQLPPPPHFFGDPKACRGFINQCSIH</sequence>
<evidence type="ECO:0000313" key="2">
    <source>
        <dbReference type="Proteomes" id="UP001162483"/>
    </source>
</evidence>
<dbReference type="Proteomes" id="UP001162483">
    <property type="component" value="Unassembled WGS sequence"/>
</dbReference>
<gene>
    <name evidence="1" type="ORF">SPARVUS_LOCUS511140</name>
</gene>
<name>A0ABN9AEC2_9NEOB</name>